<dbReference type="InterPro" id="IPR002104">
    <property type="entry name" value="Integrase_catalytic"/>
</dbReference>
<proteinExistence type="inferred from homology"/>
<dbReference type="CDD" id="cd01189">
    <property type="entry name" value="INT_ICEBs1_C_like"/>
    <property type="match status" value="1"/>
</dbReference>
<dbReference type="GO" id="GO:0015074">
    <property type="term" value="P:DNA integration"/>
    <property type="evidence" value="ECO:0007669"/>
    <property type="project" value="UniProtKB-KW"/>
</dbReference>
<evidence type="ECO:0000256" key="4">
    <source>
        <dbReference type="ARBA" id="ARBA00023172"/>
    </source>
</evidence>
<evidence type="ECO:0000313" key="7">
    <source>
        <dbReference type="Proteomes" id="UP000234956"/>
    </source>
</evidence>
<dbReference type="InterPro" id="IPR011010">
    <property type="entry name" value="DNA_brk_join_enz"/>
</dbReference>
<evidence type="ECO:0000256" key="3">
    <source>
        <dbReference type="ARBA" id="ARBA00023125"/>
    </source>
</evidence>
<dbReference type="PANTHER" id="PTHR30629:SF2">
    <property type="entry name" value="PROPHAGE INTEGRASE INTS-RELATED"/>
    <property type="match status" value="1"/>
</dbReference>
<evidence type="ECO:0000256" key="1">
    <source>
        <dbReference type="ARBA" id="ARBA00008857"/>
    </source>
</evidence>
<accession>A0A2I0V2R4</accession>
<dbReference type="Gene3D" id="1.10.443.10">
    <property type="entry name" value="Intergrase catalytic core"/>
    <property type="match status" value="1"/>
</dbReference>
<comment type="similarity">
    <text evidence="1">Belongs to the 'phage' integrase family.</text>
</comment>
<sequence>MAKIKAIKSYKLVSGETRYKFKIYLGTTSTGKRIETTRRGFKTITAATNEYLRLKIKFKEGYRPEKKTFSDIYNEWLSIYRKSVKPSTYHKTKQLFHDHILPCLGHIKIQSITYKHCENAAYIWYDQLKKHKTVEHYAAKVFDYAMKLDVIERNPMKAVTTPIKKQKESTKDYYSREELIEFLEATKNEDIKKYAYLRLLCYTGIRRGEGFALQWSDINFDKKEITINKGVTYDENGKLIISSTKTSDHRLLKIDDRTLEILNEWKTIQSVLHYNLSSYSLVFSDKKNNITYPSKAWDWCNNIQEKYKLKKISPHDLRRTHATMYYISGATPYEIKKRLGHSFKDITSDVYIIETDEIKTNAFKNFIQYMNY</sequence>
<comment type="caution">
    <text evidence="6">The sequence shown here is derived from an EMBL/GenBank/DDBJ whole genome shotgun (WGS) entry which is preliminary data.</text>
</comment>
<keyword evidence="2" id="KW-0229">DNA integration</keyword>
<dbReference type="Gene3D" id="1.10.150.130">
    <property type="match status" value="1"/>
</dbReference>
<dbReference type="Pfam" id="PF14657">
    <property type="entry name" value="Arm-DNA-bind_4"/>
    <property type="match status" value="1"/>
</dbReference>
<dbReference type="InterPro" id="IPR010998">
    <property type="entry name" value="Integrase_recombinase_N"/>
</dbReference>
<keyword evidence="3" id="KW-0238">DNA-binding</keyword>
<dbReference type="Pfam" id="PF14659">
    <property type="entry name" value="Phage_int_SAM_3"/>
    <property type="match status" value="1"/>
</dbReference>
<keyword evidence="4" id="KW-0233">DNA recombination</keyword>
<dbReference type="InterPro" id="IPR050808">
    <property type="entry name" value="Phage_Integrase"/>
</dbReference>
<protein>
    <recommendedName>
        <fullName evidence="5">Tyr recombinase domain-containing protein</fullName>
    </recommendedName>
</protein>
<dbReference type="AlphaFoldDB" id="A0A2I0V2R4"/>
<dbReference type="InterPro" id="IPR004107">
    <property type="entry name" value="Integrase_SAM-like_N"/>
</dbReference>
<reference evidence="6 7" key="1">
    <citation type="submission" date="2017-10" db="EMBL/GenBank/DDBJ databases">
        <title>Draft genome of Lysinibacillus fusiformis strain Juneja, a laboratory-derived pathogen of Drosophila melanogaster.</title>
        <authorList>
            <person name="Smith B.R."/>
            <person name="Unckless R.L."/>
        </authorList>
    </citation>
    <scope>NUCLEOTIDE SEQUENCE [LARGE SCALE GENOMIC DNA]</scope>
    <source>
        <strain evidence="6 7">Juneja</strain>
    </source>
</reference>
<evidence type="ECO:0000259" key="5">
    <source>
        <dbReference type="PROSITE" id="PS51898"/>
    </source>
</evidence>
<feature type="domain" description="Tyr recombinase" evidence="5">
    <location>
        <begin position="169"/>
        <end position="364"/>
    </location>
</feature>
<dbReference type="RefSeq" id="WP_101966572.1">
    <property type="nucleotide sequence ID" value="NZ_PDFK01000002.1"/>
</dbReference>
<name>A0A2I0V2R4_9BACI</name>
<dbReference type="SUPFAM" id="SSF56349">
    <property type="entry name" value="DNA breaking-rejoining enzymes"/>
    <property type="match status" value="1"/>
</dbReference>
<dbReference type="EMBL" id="PDFK01000002">
    <property type="protein sequence ID" value="PKU52593.1"/>
    <property type="molecule type" value="Genomic_DNA"/>
</dbReference>
<dbReference type="InterPro" id="IPR013762">
    <property type="entry name" value="Integrase-like_cat_sf"/>
</dbReference>
<dbReference type="PANTHER" id="PTHR30629">
    <property type="entry name" value="PROPHAGE INTEGRASE"/>
    <property type="match status" value="1"/>
</dbReference>
<dbReference type="InterPro" id="IPR028259">
    <property type="entry name" value="AP2-like_int_N"/>
</dbReference>
<evidence type="ECO:0000313" key="6">
    <source>
        <dbReference type="EMBL" id="PKU52593.1"/>
    </source>
</evidence>
<dbReference type="GO" id="GO:0003677">
    <property type="term" value="F:DNA binding"/>
    <property type="evidence" value="ECO:0007669"/>
    <property type="project" value="UniProtKB-KW"/>
</dbReference>
<dbReference type="GO" id="GO:0006310">
    <property type="term" value="P:DNA recombination"/>
    <property type="evidence" value="ECO:0007669"/>
    <property type="project" value="UniProtKB-KW"/>
</dbReference>
<evidence type="ECO:0000256" key="2">
    <source>
        <dbReference type="ARBA" id="ARBA00022908"/>
    </source>
</evidence>
<gene>
    <name evidence="6" type="ORF">CRI88_09770</name>
</gene>
<dbReference type="PROSITE" id="PS51898">
    <property type="entry name" value="TYR_RECOMBINASE"/>
    <property type="match status" value="1"/>
</dbReference>
<dbReference type="Proteomes" id="UP000234956">
    <property type="component" value="Unassembled WGS sequence"/>
</dbReference>
<dbReference type="Pfam" id="PF00589">
    <property type="entry name" value="Phage_integrase"/>
    <property type="match status" value="1"/>
</dbReference>
<organism evidence="6 7">
    <name type="scientific">Lysinibacillus fusiformis</name>
    <dbReference type="NCBI Taxonomy" id="28031"/>
    <lineage>
        <taxon>Bacteria</taxon>
        <taxon>Bacillati</taxon>
        <taxon>Bacillota</taxon>
        <taxon>Bacilli</taxon>
        <taxon>Bacillales</taxon>
        <taxon>Bacillaceae</taxon>
        <taxon>Lysinibacillus</taxon>
    </lineage>
</organism>